<dbReference type="AlphaFoldDB" id="A0A6A6TXN8"/>
<dbReference type="PANTHER" id="PTHR28254">
    <property type="entry name" value="CYTOCHROME B-C1 COMPLEX SUBUNIT 10"/>
    <property type="match status" value="1"/>
</dbReference>
<reference evidence="2" key="1">
    <citation type="journal article" date="2020" name="Stud. Mycol.">
        <title>101 Dothideomycetes genomes: a test case for predicting lifestyles and emergence of pathogens.</title>
        <authorList>
            <person name="Haridas S."/>
            <person name="Albert R."/>
            <person name="Binder M."/>
            <person name="Bloem J."/>
            <person name="Labutti K."/>
            <person name="Salamov A."/>
            <person name="Andreopoulos B."/>
            <person name="Baker S."/>
            <person name="Barry K."/>
            <person name="Bills G."/>
            <person name="Bluhm B."/>
            <person name="Cannon C."/>
            <person name="Castanera R."/>
            <person name="Culley D."/>
            <person name="Daum C."/>
            <person name="Ezra D."/>
            <person name="Gonzalez J."/>
            <person name="Henrissat B."/>
            <person name="Kuo A."/>
            <person name="Liang C."/>
            <person name="Lipzen A."/>
            <person name="Lutzoni F."/>
            <person name="Magnuson J."/>
            <person name="Mondo S."/>
            <person name="Nolan M."/>
            <person name="Ohm R."/>
            <person name="Pangilinan J."/>
            <person name="Park H.-J."/>
            <person name="Ramirez L."/>
            <person name="Alfaro M."/>
            <person name="Sun H."/>
            <person name="Tritt A."/>
            <person name="Yoshinaga Y."/>
            <person name="Zwiers L.-H."/>
            <person name="Turgeon B."/>
            <person name="Goodwin S."/>
            <person name="Spatafora J."/>
            <person name="Crous P."/>
            <person name="Grigoriev I."/>
        </authorList>
    </citation>
    <scope>NUCLEOTIDE SEQUENCE</scope>
    <source>
        <strain evidence="2">CBS 115976</strain>
    </source>
</reference>
<keyword evidence="3" id="KW-1185">Reference proteome</keyword>
<dbReference type="Pfam" id="PF09796">
    <property type="entry name" value="QCR10"/>
    <property type="match status" value="1"/>
</dbReference>
<keyword evidence="1" id="KW-0472">Membrane</keyword>
<keyword evidence="1" id="KW-0812">Transmembrane</keyword>
<organism evidence="2 3">
    <name type="scientific">Microthyrium microscopicum</name>
    <dbReference type="NCBI Taxonomy" id="703497"/>
    <lineage>
        <taxon>Eukaryota</taxon>
        <taxon>Fungi</taxon>
        <taxon>Dikarya</taxon>
        <taxon>Ascomycota</taxon>
        <taxon>Pezizomycotina</taxon>
        <taxon>Dothideomycetes</taxon>
        <taxon>Dothideomycetes incertae sedis</taxon>
        <taxon>Microthyriales</taxon>
        <taxon>Microthyriaceae</taxon>
        <taxon>Microthyrium</taxon>
    </lineage>
</organism>
<keyword evidence="1" id="KW-1133">Transmembrane helix</keyword>
<accession>A0A6A6TXN8</accession>
<name>A0A6A6TXN8_9PEZI</name>
<evidence type="ECO:0000313" key="2">
    <source>
        <dbReference type="EMBL" id="KAF2664845.1"/>
    </source>
</evidence>
<dbReference type="Gene3D" id="1.20.5.220">
    <property type="match status" value="1"/>
</dbReference>
<dbReference type="GO" id="GO:0005739">
    <property type="term" value="C:mitochondrion"/>
    <property type="evidence" value="ECO:0007669"/>
    <property type="project" value="GOC"/>
</dbReference>
<dbReference type="InterPro" id="IPR019182">
    <property type="entry name" value="Cytochrome_b-c1_su10_fun"/>
</dbReference>
<dbReference type="EMBL" id="MU004241">
    <property type="protein sequence ID" value="KAF2664845.1"/>
    <property type="molecule type" value="Genomic_DNA"/>
</dbReference>
<evidence type="ECO:0000313" key="3">
    <source>
        <dbReference type="Proteomes" id="UP000799302"/>
    </source>
</evidence>
<gene>
    <name evidence="2" type="ORF">BT63DRAFT_482756</name>
</gene>
<dbReference type="Proteomes" id="UP000799302">
    <property type="component" value="Unassembled WGS sequence"/>
</dbReference>
<protein>
    <submittedName>
        <fullName evidence="2">Uncharacterized protein</fullName>
    </submittedName>
</protein>
<dbReference type="PANTHER" id="PTHR28254:SF1">
    <property type="entry name" value="CYTOCHROME B-C1 COMPLEX SUBUNIT 10, MITOCHONDRIAL"/>
    <property type="match status" value="1"/>
</dbReference>
<feature type="transmembrane region" description="Helical" evidence="1">
    <location>
        <begin position="40"/>
        <end position="59"/>
    </location>
</feature>
<dbReference type="GO" id="GO:0006122">
    <property type="term" value="P:mitochondrial electron transport, ubiquinol to cytochrome c"/>
    <property type="evidence" value="ECO:0007669"/>
    <property type="project" value="InterPro"/>
</dbReference>
<sequence>MLFMRSLPLRAPAAFQSKFGPKLKTQAHIGGFPLVAFKNYAFTAAGFGAAAGIALIFFAEEVPPVRRDILEQIPVIGGYWKREIAPEDNPF</sequence>
<dbReference type="OrthoDB" id="2391627at2759"/>
<evidence type="ECO:0000256" key="1">
    <source>
        <dbReference type="SAM" id="Phobius"/>
    </source>
</evidence>
<proteinExistence type="predicted"/>